<evidence type="ECO:0000256" key="4">
    <source>
        <dbReference type="ARBA" id="ARBA00022679"/>
    </source>
</evidence>
<feature type="domain" description="Beta-ketoacyl-[acyl-carrier-protein] synthase III C-terminal" evidence="8">
    <location>
        <begin position="258"/>
        <end position="340"/>
    </location>
</feature>
<dbReference type="InterPro" id="IPR016039">
    <property type="entry name" value="Thiolase-like"/>
</dbReference>
<dbReference type="GO" id="GO:0006633">
    <property type="term" value="P:fatty acid biosynthetic process"/>
    <property type="evidence" value="ECO:0007669"/>
    <property type="project" value="UniProtKB-KW"/>
</dbReference>
<reference evidence="10" key="1">
    <citation type="journal article" date="2012" name="Int. J. Food Microbiol.">
        <title>Development of O-serogroup specific PCR assay for detection and identification of Vibrio parahaemolyticus.</title>
        <authorList>
            <person name="Chen M."/>
            <person name="Guo D."/>
            <person name="Wong H.C."/>
            <person name="Zhang X."/>
            <person name="Liu F."/>
            <person name="Chen H."/>
            <person name="Chen M."/>
            <person name="Liu B."/>
            <person name="Wang L."/>
            <person name="Wu F."/>
            <person name="Feng L."/>
        </authorList>
    </citation>
    <scope>NUCLEOTIDE SEQUENCE</scope>
    <source>
        <strain evidence="10">20579</strain>
    </source>
</reference>
<dbReference type="Gene3D" id="3.40.47.10">
    <property type="match status" value="1"/>
</dbReference>
<dbReference type="PANTHER" id="PTHR43091">
    <property type="entry name" value="3-OXOACYL-[ACYL-CARRIER-PROTEIN] SYNTHASE"/>
    <property type="match status" value="1"/>
</dbReference>
<dbReference type="PANTHER" id="PTHR43091:SF1">
    <property type="entry name" value="BETA-KETOACYL-[ACYL-CARRIER-PROTEIN] SYNTHASE III, CHLOROPLASTIC"/>
    <property type="match status" value="1"/>
</dbReference>
<dbReference type="GO" id="GO:0004315">
    <property type="term" value="F:3-oxoacyl-[acyl-carrier-protein] synthase activity"/>
    <property type="evidence" value="ECO:0007669"/>
    <property type="project" value="InterPro"/>
</dbReference>
<dbReference type="Pfam" id="PF08545">
    <property type="entry name" value="ACP_syn_III"/>
    <property type="match status" value="1"/>
</dbReference>
<keyword evidence="5" id="KW-0276">Fatty acid metabolism</keyword>
<dbReference type="RefSeq" id="WP_140367252.1">
    <property type="nucleotide sequence ID" value="NZ_QRSI01000005.1"/>
</dbReference>
<dbReference type="AlphaFoldDB" id="K7SEB0"/>
<dbReference type="InterPro" id="IPR013747">
    <property type="entry name" value="ACP_syn_III_C"/>
</dbReference>
<evidence type="ECO:0000256" key="1">
    <source>
        <dbReference type="ARBA" id="ARBA00005189"/>
    </source>
</evidence>
<evidence type="ECO:0000259" key="8">
    <source>
        <dbReference type="Pfam" id="PF08541"/>
    </source>
</evidence>
<keyword evidence="4" id="KW-0808">Transferase</keyword>
<comment type="similarity">
    <text evidence="2">Belongs to the thiolase-like superfamily. FabH family.</text>
</comment>
<proteinExistence type="inferred from homology"/>
<feature type="domain" description="Beta-ketoacyl-[acyl-carrier-protein] synthase III N-terminal" evidence="9">
    <location>
        <begin position="115"/>
        <end position="184"/>
    </location>
</feature>
<organism evidence="10">
    <name type="scientific">Vibrio parahaemolyticus</name>
    <dbReference type="NCBI Taxonomy" id="670"/>
    <lineage>
        <taxon>Bacteria</taxon>
        <taxon>Pseudomonadati</taxon>
        <taxon>Pseudomonadota</taxon>
        <taxon>Gammaproteobacteria</taxon>
        <taxon>Vibrionales</taxon>
        <taxon>Vibrionaceae</taxon>
        <taxon>Vibrio</taxon>
    </lineage>
</organism>
<name>K7SEB0_VIBPH</name>
<evidence type="ECO:0000256" key="5">
    <source>
        <dbReference type="ARBA" id="ARBA00022832"/>
    </source>
</evidence>
<evidence type="ECO:0000256" key="6">
    <source>
        <dbReference type="ARBA" id="ARBA00023098"/>
    </source>
</evidence>
<dbReference type="SUPFAM" id="SSF53901">
    <property type="entry name" value="Thiolase-like"/>
    <property type="match status" value="1"/>
</dbReference>
<gene>
    <name evidence="10" type="primary">wvdB</name>
</gene>
<evidence type="ECO:0000259" key="9">
    <source>
        <dbReference type="Pfam" id="PF08545"/>
    </source>
</evidence>
<comment type="pathway">
    <text evidence="1">Lipid metabolism.</text>
</comment>
<protein>
    <submittedName>
        <fullName evidence="10">3-oxoacyl-[acyl-carrier-protein] synthase</fullName>
    </submittedName>
</protein>
<keyword evidence="6" id="KW-0443">Lipid metabolism</keyword>
<evidence type="ECO:0000256" key="3">
    <source>
        <dbReference type="ARBA" id="ARBA00022516"/>
    </source>
</evidence>
<keyword evidence="3" id="KW-0444">Lipid biosynthesis</keyword>
<dbReference type="Pfam" id="PF08541">
    <property type="entry name" value="ACP_syn_III_C"/>
    <property type="match status" value="1"/>
</dbReference>
<evidence type="ECO:0000313" key="10">
    <source>
        <dbReference type="EMBL" id="AFV92975.1"/>
    </source>
</evidence>
<keyword evidence="7" id="KW-0275">Fatty acid biosynthesis</keyword>
<evidence type="ECO:0000256" key="2">
    <source>
        <dbReference type="ARBA" id="ARBA00008642"/>
    </source>
</evidence>
<dbReference type="EMBL" id="JQ863077">
    <property type="protein sequence ID" value="AFV92975.1"/>
    <property type="molecule type" value="Genomic_DNA"/>
</dbReference>
<dbReference type="InterPro" id="IPR013751">
    <property type="entry name" value="ACP_syn_III_N"/>
</dbReference>
<evidence type="ECO:0000256" key="7">
    <source>
        <dbReference type="ARBA" id="ARBA00023160"/>
    </source>
</evidence>
<accession>K7SEB0</accession>
<sequence length="355" mass="39284">MKSNIGNIALKGILAAVPKHISYFDDEIENYSHTEQSSKKLKKLMGYEQHRVVSKPICFSEMVKPLLENLPKVLGVSYDDIDAIVVVTQTPDYLIPSTSSIIHGMFDFNEDCYCIDINDGCNGYIRGLFESSSIIRNSDAKKILLITGDVLSLKVSKKDRNSYPLVGDAIVVTLVEYKDTVDRAPLEIHHDGQGAMALNIPVGGLAIPYQEGSSTLEEDEEGNLRSLEHLVMQGRDVFTFTQTKALSFLKRFTSDHATENPVDYFFLHQANEFILQRFRTGLQLDSNQLPSEVIKKYGNSSSATIPLSIAEAWQGAHTFVGKRAILAGFGVGLSWGAAICDLSELSVCKIIELEL</sequence>